<dbReference type="PANTHER" id="PTHR43000">
    <property type="entry name" value="DTDP-D-GLUCOSE 4,6-DEHYDRATASE-RELATED"/>
    <property type="match status" value="1"/>
</dbReference>
<dbReference type="Gene3D" id="3.90.25.10">
    <property type="entry name" value="UDP-galactose 4-epimerase, domain 1"/>
    <property type="match status" value="1"/>
</dbReference>
<keyword evidence="3" id="KW-1185">Reference proteome</keyword>
<dbReference type="CDD" id="cd05252">
    <property type="entry name" value="CDP_GD_SDR_e"/>
    <property type="match status" value="1"/>
</dbReference>
<dbReference type="EMBL" id="CP011409">
    <property type="protein sequence ID" value="AKZ64623.1"/>
    <property type="molecule type" value="Genomic_DNA"/>
</dbReference>
<evidence type="ECO:0000313" key="2">
    <source>
        <dbReference type="EMBL" id="AKZ64623.1"/>
    </source>
</evidence>
<evidence type="ECO:0000313" key="3">
    <source>
        <dbReference type="Proteomes" id="UP000063429"/>
    </source>
</evidence>
<dbReference type="Proteomes" id="UP000063429">
    <property type="component" value="Chromosome"/>
</dbReference>
<accession>A0ABM5V4S4</accession>
<sequence>MAAQFWRDKRVFITGHTGFKGSWLTLWLHRWGAEVYGYSLPAPTNPSLFHLARLQNCVQTTTGDVRDLKHLSDTMAAVQPDVVFHLAAQPLVRDSYNTPIDTFAINVMGTAHVLEAVRHTPNVRSVIVVTSDKCYENREWLWGYREDDPMGGHDPYSSSKGAAELVTSAYRRSYFQQGGDTKAAIATVRAGNVIGGGDFANDRLIPDFIRALEKEEAVSIRNPHAIRPWQFVLEPLSGYLQVAQKLYESGQQFAEGWNFGPADTDLQTVSQLCATFNHSLQKNEVQPVEVRLESQAGAPHEAAFLRLDISKARQRLDWIPKMELYTALELTAQWYGGYINNEDLRALSESQIEFYQNLT</sequence>
<reference evidence="3" key="1">
    <citation type="journal article" date="2015" name="Genome Announc.">
        <title>Complete Genome Sequence of Herbaspirillum hiltneri N3 (DSM 17495), Isolated from Surface-Sterilized Wheat Roots.</title>
        <authorList>
            <person name="Guizelini D."/>
            <person name="Saizaki P.M."/>
            <person name="Coimbra N.A."/>
            <person name="Weiss V.A."/>
            <person name="Faoro H."/>
            <person name="Sfeir M.Z."/>
            <person name="Baura V.A."/>
            <person name="Monteiro R.A."/>
            <person name="Chubatsu L.S."/>
            <person name="Souza E.M."/>
            <person name="Cruz L.M."/>
            <person name="Pedrosa F.O."/>
            <person name="Raittz R.T."/>
            <person name="Marchaukoski J.N."/>
            <person name="Steffens M.B."/>
        </authorList>
    </citation>
    <scope>NUCLEOTIDE SEQUENCE [LARGE SCALE GENOMIC DNA]</scope>
    <source>
        <strain evidence="3">N3</strain>
    </source>
</reference>
<dbReference type="SUPFAM" id="SSF51735">
    <property type="entry name" value="NAD(P)-binding Rossmann-fold domains"/>
    <property type="match status" value="1"/>
</dbReference>
<name>A0ABM5V4S4_9BURK</name>
<evidence type="ECO:0000259" key="1">
    <source>
        <dbReference type="Pfam" id="PF16363"/>
    </source>
</evidence>
<proteinExistence type="predicted"/>
<dbReference type="Gene3D" id="3.40.50.720">
    <property type="entry name" value="NAD(P)-binding Rossmann-like Domain"/>
    <property type="match status" value="1"/>
</dbReference>
<dbReference type="InterPro" id="IPR016040">
    <property type="entry name" value="NAD(P)-bd_dom"/>
</dbReference>
<organism evidence="2 3">
    <name type="scientific">Herbaspirillum hiltneri N3</name>
    <dbReference type="NCBI Taxonomy" id="1262470"/>
    <lineage>
        <taxon>Bacteria</taxon>
        <taxon>Pseudomonadati</taxon>
        <taxon>Pseudomonadota</taxon>
        <taxon>Betaproteobacteria</taxon>
        <taxon>Burkholderiales</taxon>
        <taxon>Oxalobacteraceae</taxon>
        <taxon>Herbaspirillum</taxon>
    </lineage>
</organism>
<dbReference type="InterPro" id="IPR013445">
    <property type="entry name" value="CDP_4_6_deHydtase"/>
</dbReference>
<dbReference type="RefSeq" id="WP_053200319.1">
    <property type="nucleotide sequence ID" value="NZ_CP011409.1"/>
</dbReference>
<dbReference type="Pfam" id="PF16363">
    <property type="entry name" value="GDP_Man_Dehyd"/>
    <property type="match status" value="1"/>
</dbReference>
<dbReference type="InterPro" id="IPR036291">
    <property type="entry name" value="NAD(P)-bd_dom_sf"/>
</dbReference>
<feature type="domain" description="NAD(P)-binding" evidence="1">
    <location>
        <begin position="12"/>
        <end position="327"/>
    </location>
</feature>
<dbReference type="NCBIfam" id="TIGR02622">
    <property type="entry name" value="CDP_4_6_dhtase"/>
    <property type="match status" value="1"/>
</dbReference>
<protein>
    <submittedName>
        <fullName evidence="2">CDP-glucose 4,6-dehydratase</fullName>
    </submittedName>
</protein>
<gene>
    <name evidence="2" type="ORF">F506_19955</name>
</gene>